<dbReference type="RefSeq" id="WP_236344415.1">
    <property type="nucleotide sequence ID" value="NZ_CAKMMF010000026.1"/>
</dbReference>
<dbReference type="SUPFAM" id="SSF55469">
    <property type="entry name" value="FMN-dependent nitroreductase-like"/>
    <property type="match status" value="2"/>
</dbReference>
<reference evidence="2" key="1">
    <citation type="submission" date="2022-01" db="EMBL/GenBank/DDBJ databases">
        <authorList>
            <person name="Criscuolo A."/>
        </authorList>
    </citation>
    <scope>NUCLEOTIDE SEQUENCE</scope>
    <source>
        <strain evidence="2">CIP111893</strain>
    </source>
</reference>
<dbReference type="InterPro" id="IPR045886">
    <property type="entry name" value="ThiF/MoeB/HesA"/>
</dbReference>
<evidence type="ECO:0000259" key="1">
    <source>
        <dbReference type="Pfam" id="PF00899"/>
    </source>
</evidence>
<dbReference type="Proteomes" id="UP000838686">
    <property type="component" value="Unassembled WGS sequence"/>
</dbReference>
<dbReference type="InterPro" id="IPR000594">
    <property type="entry name" value="ThiF_NAD_FAD-bd"/>
</dbReference>
<name>A0ABM9CM11_9BACL</name>
<dbReference type="Pfam" id="PF00899">
    <property type="entry name" value="ThiF"/>
    <property type="match status" value="1"/>
</dbReference>
<proteinExistence type="predicted"/>
<feature type="domain" description="THIF-type NAD/FAD binding fold" evidence="1">
    <location>
        <begin position="396"/>
        <end position="629"/>
    </location>
</feature>
<protein>
    <recommendedName>
        <fullName evidence="1">THIF-type NAD/FAD binding fold domain-containing protein</fullName>
    </recommendedName>
</protein>
<accession>A0ABM9CM11</accession>
<dbReference type="SUPFAM" id="SSF69572">
    <property type="entry name" value="Activating enzymes of the ubiquitin-like proteins"/>
    <property type="match status" value="1"/>
</dbReference>
<dbReference type="PANTHER" id="PTHR43267:SF1">
    <property type="entry name" value="TRNA THREONYLCARBAMOYLADENOSINE DEHYDRATASE"/>
    <property type="match status" value="1"/>
</dbReference>
<dbReference type="PANTHER" id="PTHR43267">
    <property type="entry name" value="TRNA THREONYLCARBAMOYLADENOSINE DEHYDRATASE"/>
    <property type="match status" value="1"/>
</dbReference>
<evidence type="ECO:0000313" key="2">
    <source>
        <dbReference type="EMBL" id="CAH1216261.1"/>
    </source>
</evidence>
<dbReference type="EMBL" id="CAKMMF010000026">
    <property type="protein sequence ID" value="CAH1216261.1"/>
    <property type="molecule type" value="Genomic_DNA"/>
</dbReference>
<dbReference type="Gene3D" id="3.40.50.720">
    <property type="entry name" value="NAD(P)-binding Rossmann-like Domain"/>
    <property type="match status" value="1"/>
</dbReference>
<dbReference type="InterPro" id="IPR000415">
    <property type="entry name" value="Nitroreductase-like"/>
</dbReference>
<comment type="caution">
    <text evidence="2">The sequence shown here is derived from an EMBL/GenBank/DDBJ whole genome shotgun (WGS) entry which is preliminary data.</text>
</comment>
<evidence type="ECO:0000313" key="3">
    <source>
        <dbReference type="Proteomes" id="UP000838686"/>
    </source>
</evidence>
<gene>
    <name evidence="2" type="ORF">PAECIP111893_04085</name>
</gene>
<dbReference type="InterPro" id="IPR035985">
    <property type="entry name" value="Ubiquitin-activating_enz"/>
</dbReference>
<sequence length="686" mass="77510">MNQETITEDLINLFTYEAALAPSPHNAQGWKFRFDGQRLDVMYNAQYRILHELDPDEKEGSIALGAAIENISLAALHRGFLAQIVWFPKERTPKERTDDDPVVASITFVPAAGRSLSGLQQQQDLYRYIEQRSMNRSKYKRTSVPHEQIEALQKIAAEEGLELCVITDRTQIKRLAVMAGEAGRFKFSHEPTHRELFSFLRYTAKEAAHHRDGLPLEHFNIPAWIARFGRIGMDWRAVRILNRLGYHRVLAFMQETNLVNSAPAVCLLRTKDGDRLSYLQGGRVLQRILLAAEKYQLAVQPHSAIADLGYARLAGYHESVSAQWRQKIDEFPARLRAIFSVEDDLHVINVFRIGYPTQSLEKRSLRRNRGDMMEEAVELDDNGMRAETYYQELTKRNYPFISSGDQQRLRKSRIGIAGCGSIGGAAIEVLVRMGAERLLLAEPDVFELSNLNRQNATGPDIGKHKAQSILERMQQINPYIKGEVLGDGVTQQNLHYFVGSSEVIIDGMDVTEKSVIQLKVMLHEEAWRQQKTVISGYDIAGTQLLRVYDYRSGKIRPLGGRFKQIDLEQLSSLAFLSRVISPLDLPIEMLPVTQSMIEGSQESIPQLGPTASLFGVLSAWAVLDLLSGRPVRHKISIDIPGALRPKGKSLILGYKRIVGIVKLKLLLNKVTKAQKRSRPQTSEERV</sequence>
<keyword evidence="3" id="KW-1185">Reference proteome</keyword>
<dbReference type="Gene3D" id="3.40.109.10">
    <property type="entry name" value="NADH Oxidase"/>
    <property type="match status" value="1"/>
</dbReference>
<organism evidence="2 3">
    <name type="scientific">Paenibacillus plantiphilus</name>
    <dbReference type="NCBI Taxonomy" id="2905650"/>
    <lineage>
        <taxon>Bacteria</taxon>
        <taxon>Bacillati</taxon>
        <taxon>Bacillota</taxon>
        <taxon>Bacilli</taxon>
        <taxon>Bacillales</taxon>
        <taxon>Paenibacillaceae</taxon>
        <taxon>Paenibacillus</taxon>
    </lineage>
</organism>